<name>A0A060ZAV1_ONCMY</name>
<evidence type="ECO:0000313" key="2">
    <source>
        <dbReference type="EMBL" id="CDQ98410.1"/>
    </source>
</evidence>
<dbReference type="STRING" id="8022.A0A060ZAV1"/>
<dbReference type="AlphaFoldDB" id="A0A060ZAV1"/>
<accession>A0A060ZAV1</accession>
<dbReference type="EMBL" id="FR937246">
    <property type="protein sequence ID" value="CDQ98410.1"/>
    <property type="molecule type" value="Genomic_DNA"/>
</dbReference>
<feature type="chain" id="PRO_5001592852" evidence="1">
    <location>
        <begin position="23"/>
        <end position="134"/>
    </location>
</feature>
<dbReference type="PaxDb" id="8022-A0A060ZAV1"/>
<keyword evidence="1" id="KW-0732">Signal</keyword>
<reference evidence="2" key="2">
    <citation type="submission" date="2014-03" db="EMBL/GenBank/DDBJ databases">
        <authorList>
            <person name="Genoscope - CEA"/>
        </authorList>
    </citation>
    <scope>NUCLEOTIDE SEQUENCE</scope>
</reference>
<evidence type="ECO:0000313" key="3">
    <source>
        <dbReference type="Proteomes" id="UP000193380"/>
    </source>
</evidence>
<protein>
    <submittedName>
        <fullName evidence="2">Uncharacterized protein</fullName>
    </submittedName>
</protein>
<dbReference type="Proteomes" id="UP000193380">
    <property type="component" value="Unassembled WGS sequence"/>
</dbReference>
<proteinExistence type="predicted"/>
<feature type="signal peptide" evidence="1">
    <location>
        <begin position="1"/>
        <end position="22"/>
    </location>
</feature>
<evidence type="ECO:0000256" key="1">
    <source>
        <dbReference type="SAM" id="SignalP"/>
    </source>
</evidence>
<sequence length="134" mass="15356">MKQAIWLLGVLCLQVCLLSTTAFSDQTDEQQPYKPTKPWTSAIQDLHTRRCQKKALNIVKDSSHPSHRLFYLLSHGKRYRCSKSGTNRALNSVYPQAIRPLNTVKLQLVPRAFITEHQQRLLDSLSLIHTAFAQ</sequence>
<reference evidence="2" key="1">
    <citation type="journal article" date="2014" name="Nat. Commun.">
        <title>The rainbow trout genome provides novel insights into evolution after whole-genome duplication in vertebrates.</title>
        <authorList>
            <person name="Berthelot C."/>
            <person name="Brunet F."/>
            <person name="Chalopin D."/>
            <person name="Juanchich A."/>
            <person name="Bernard M."/>
            <person name="Noel B."/>
            <person name="Bento P."/>
            <person name="Da Silva C."/>
            <person name="Labadie K."/>
            <person name="Alberti A."/>
            <person name="Aury J.M."/>
            <person name="Louis A."/>
            <person name="Dehais P."/>
            <person name="Bardou P."/>
            <person name="Montfort J."/>
            <person name="Klopp C."/>
            <person name="Cabau C."/>
            <person name="Gaspin C."/>
            <person name="Thorgaard G.H."/>
            <person name="Boussaha M."/>
            <person name="Quillet E."/>
            <person name="Guyomard R."/>
            <person name="Galiana D."/>
            <person name="Bobe J."/>
            <person name="Volff J.N."/>
            <person name="Genet C."/>
            <person name="Wincker P."/>
            <person name="Jaillon O."/>
            <person name="Roest Crollius H."/>
            <person name="Guiguen Y."/>
        </authorList>
    </citation>
    <scope>NUCLEOTIDE SEQUENCE [LARGE SCALE GENOMIC DNA]</scope>
</reference>
<gene>
    <name evidence="2" type="ORF">GSONMT00042974001</name>
</gene>
<organism evidence="2 3">
    <name type="scientific">Oncorhynchus mykiss</name>
    <name type="common">Rainbow trout</name>
    <name type="synonym">Salmo gairdneri</name>
    <dbReference type="NCBI Taxonomy" id="8022"/>
    <lineage>
        <taxon>Eukaryota</taxon>
        <taxon>Metazoa</taxon>
        <taxon>Chordata</taxon>
        <taxon>Craniata</taxon>
        <taxon>Vertebrata</taxon>
        <taxon>Euteleostomi</taxon>
        <taxon>Actinopterygii</taxon>
        <taxon>Neopterygii</taxon>
        <taxon>Teleostei</taxon>
        <taxon>Protacanthopterygii</taxon>
        <taxon>Salmoniformes</taxon>
        <taxon>Salmonidae</taxon>
        <taxon>Salmoninae</taxon>
        <taxon>Oncorhynchus</taxon>
    </lineage>
</organism>